<comment type="caution">
    <text evidence="1">The sequence shown here is derived from an EMBL/GenBank/DDBJ whole genome shotgun (WGS) entry which is preliminary data.</text>
</comment>
<organism evidence="1 2">
    <name type="scientific">Paragonimus heterotremus</name>
    <dbReference type="NCBI Taxonomy" id="100268"/>
    <lineage>
        <taxon>Eukaryota</taxon>
        <taxon>Metazoa</taxon>
        <taxon>Spiralia</taxon>
        <taxon>Lophotrochozoa</taxon>
        <taxon>Platyhelminthes</taxon>
        <taxon>Trematoda</taxon>
        <taxon>Digenea</taxon>
        <taxon>Plagiorchiida</taxon>
        <taxon>Troglotremata</taxon>
        <taxon>Troglotrematidae</taxon>
        <taxon>Paragonimus</taxon>
    </lineage>
</organism>
<sequence>MFARLLRSSVISLNTSTRRLISSLVIVEHSDGKCDPVNLNAISAAKKFGEKSRLFRVLPACLWRMTLSMRCVNGTMLVQKLLTSVVSLT</sequence>
<dbReference type="OrthoDB" id="1715808at2759"/>
<protein>
    <submittedName>
        <fullName evidence="1">Uncharacterized protein</fullName>
    </submittedName>
</protein>
<evidence type="ECO:0000313" key="2">
    <source>
        <dbReference type="Proteomes" id="UP000748531"/>
    </source>
</evidence>
<evidence type="ECO:0000313" key="1">
    <source>
        <dbReference type="EMBL" id="KAF5393989.1"/>
    </source>
</evidence>
<dbReference type="Proteomes" id="UP000748531">
    <property type="component" value="Unassembled WGS sequence"/>
</dbReference>
<dbReference type="EMBL" id="LUCH01026378">
    <property type="protein sequence ID" value="KAF5393989.1"/>
    <property type="molecule type" value="Genomic_DNA"/>
</dbReference>
<reference evidence="1" key="1">
    <citation type="submission" date="2019-05" db="EMBL/GenBank/DDBJ databases">
        <title>Annotation for the trematode Paragonimus heterotremus.</title>
        <authorList>
            <person name="Choi Y.-J."/>
        </authorList>
    </citation>
    <scope>NUCLEOTIDE SEQUENCE</scope>
    <source>
        <strain evidence="1">LC</strain>
    </source>
</reference>
<dbReference type="AlphaFoldDB" id="A0A8J4SYQ7"/>
<gene>
    <name evidence="1" type="ORF">PHET_12467</name>
</gene>
<name>A0A8J4SYQ7_9TREM</name>
<keyword evidence="2" id="KW-1185">Reference proteome</keyword>
<proteinExistence type="predicted"/>
<accession>A0A8J4SYQ7</accession>